<gene>
    <name evidence="1" type="ORF">HMPREF0072_0617</name>
</gene>
<sequence length="80" mass="8995">PSVDVITGLIKANIPTRYRLPGLQQDRLAHHPRPGWRRTTSRPRRHALTCRRAQACRFACTAPSFPTTRCTGWSRPGSCA</sequence>
<proteinExistence type="predicted"/>
<protein>
    <submittedName>
        <fullName evidence="1">Uncharacterized protein</fullName>
    </submittedName>
</protein>
<organism evidence="1 2">
    <name type="scientific">Anaerococcus lactolyticus ATCC 51172</name>
    <dbReference type="NCBI Taxonomy" id="525254"/>
    <lineage>
        <taxon>Bacteria</taxon>
        <taxon>Bacillati</taxon>
        <taxon>Bacillota</taxon>
        <taxon>Tissierellia</taxon>
        <taxon>Tissierellales</taxon>
        <taxon>Peptoniphilaceae</taxon>
        <taxon>Anaerococcus</taxon>
    </lineage>
</organism>
<dbReference type="Proteomes" id="UP000005984">
    <property type="component" value="Unassembled WGS sequence"/>
</dbReference>
<comment type="caution">
    <text evidence="1">The sequence shown here is derived from an EMBL/GenBank/DDBJ whole genome shotgun (WGS) entry which is preliminary data.</text>
</comment>
<name>C2BE47_9FIRM</name>
<evidence type="ECO:0000313" key="2">
    <source>
        <dbReference type="Proteomes" id="UP000005984"/>
    </source>
</evidence>
<keyword evidence="2" id="KW-1185">Reference proteome</keyword>
<feature type="non-terminal residue" evidence="1">
    <location>
        <position position="80"/>
    </location>
</feature>
<evidence type="ECO:0000313" key="1">
    <source>
        <dbReference type="EMBL" id="EEI86819.1"/>
    </source>
</evidence>
<dbReference type="AlphaFoldDB" id="C2BE47"/>
<feature type="non-terminal residue" evidence="1">
    <location>
        <position position="1"/>
    </location>
</feature>
<reference evidence="1 2" key="1">
    <citation type="submission" date="2008-10" db="EMBL/GenBank/DDBJ databases">
        <authorList>
            <person name="Qin X."/>
            <person name="Bachman B."/>
            <person name="Battles P."/>
            <person name="Bell A."/>
            <person name="Bess C."/>
            <person name="Bickham C."/>
            <person name="Chaboub L."/>
            <person name="Chen D."/>
            <person name="Coyle M."/>
            <person name="Deiros D.R."/>
            <person name="Dinh H."/>
            <person name="Forbes L."/>
            <person name="Fowler G."/>
            <person name="Francisco L."/>
            <person name="Fu Q."/>
            <person name="Gubbala S."/>
            <person name="Hale W."/>
            <person name="Han Y."/>
            <person name="Hemphill L."/>
            <person name="Highlander S.K."/>
            <person name="Hirani K."/>
            <person name="Hogues M."/>
            <person name="Jackson L."/>
            <person name="Jakkamsetti A."/>
            <person name="Javaid M."/>
            <person name="Jiang H."/>
            <person name="Korchina V."/>
            <person name="Kovar C."/>
            <person name="Lara F."/>
            <person name="Lee S."/>
            <person name="Mata R."/>
            <person name="Mathew T."/>
            <person name="Moen C."/>
            <person name="Morales K."/>
            <person name="Munidasa M."/>
            <person name="Nazareth L."/>
            <person name="Ngo R."/>
            <person name="Nguyen L."/>
            <person name="Okwuonu G."/>
            <person name="Ongeri F."/>
            <person name="Patil S."/>
            <person name="Petrosino J."/>
            <person name="Pham C."/>
            <person name="Pham P."/>
            <person name="Pu L.-L."/>
            <person name="Puazo M."/>
            <person name="Raj R."/>
            <person name="Reid J."/>
            <person name="Rouhana J."/>
            <person name="Saada N."/>
            <person name="Shang Y."/>
            <person name="Simmons D."/>
            <person name="Thornton R."/>
            <person name="Warren J."/>
            <person name="Weissenberger G."/>
            <person name="Zhang J."/>
            <person name="Zhang L."/>
            <person name="Zhou C."/>
            <person name="Zhu D."/>
            <person name="Muzny D."/>
            <person name="Worley K."/>
            <person name="Gibbs R."/>
        </authorList>
    </citation>
    <scope>NUCLEOTIDE SEQUENCE [LARGE SCALE GENOMIC DNA]</scope>
    <source>
        <strain evidence="1 2">ATCC 51172</strain>
    </source>
</reference>
<dbReference type="EMBL" id="ABYO01000144">
    <property type="protein sequence ID" value="EEI86819.1"/>
    <property type="molecule type" value="Genomic_DNA"/>
</dbReference>
<accession>C2BE47</accession>